<dbReference type="OrthoDB" id="3352408at2759"/>
<keyword evidence="1" id="KW-0472">Membrane</keyword>
<accession>A0A4U5P1I0</accession>
<keyword evidence="4" id="KW-1185">Reference proteome</keyword>
<evidence type="ECO:0000313" key="3">
    <source>
        <dbReference type="EMBL" id="TKR89792.1"/>
    </source>
</evidence>
<organism evidence="3 4">
    <name type="scientific">Steinernema carpocapsae</name>
    <name type="common">Entomopathogenic nematode</name>
    <dbReference type="NCBI Taxonomy" id="34508"/>
    <lineage>
        <taxon>Eukaryota</taxon>
        <taxon>Metazoa</taxon>
        <taxon>Ecdysozoa</taxon>
        <taxon>Nematoda</taxon>
        <taxon>Chromadorea</taxon>
        <taxon>Rhabditida</taxon>
        <taxon>Tylenchina</taxon>
        <taxon>Panagrolaimomorpha</taxon>
        <taxon>Strongyloidoidea</taxon>
        <taxon>Steinernematidae</taxon>
        <taxon>Steinernema</taxon>
    </lineage>
</organism>
<dbReference type="InterPro" id="IPR006068">
    <property type="entry name" value="ATPase_P-typ_cation-transptr_C"/>
</dbReference>
<feature type="transmembrane region" description="Helical" evidence="1">
    <location>
        <begin position="7"/>
        <end position="27"/>
    </location>
</feature>
<evidence type="ECO:0000256" key="1">
    <source>
        <dbReference type="SAM" id="Phobius"/>
    </source>
</evidence>
<keyword evidence="1" id="KW-1133">Transmembrane helix</keyword>
<dbReference type="Gene3D" id="1.20.1110.10">
    <property type="entry name" value="Calcium-transporting ATPase, transmembrane domain"/>
    <property type="match status" value="1"/>
</dbReference>
<dbReference type="SUPFAM" id="SSF81665">
    <property type="entry name" value="Calcium ATPase, transmembrane domain M"/>
    <property type="match status" value="1"/>
</dbReference>
<protein>
    <recommendedName>
        <fullName evidence="2">Cation-transporting P-type ATPase C-terminal domain-containing protein</fullName>
    </recommendedName>
</protein>
<dbReference type="AlphaFoldDB" id="A0A4U5P1I0"/>
<evidence type="ECO:0000313" key="4">
    <source>
        <dbReference type="Proteomes" id="UP000298663"/>
    </source>
</evidence>
<comment type="caution">
    <text evidence="3">The sequence shown here is derived from an EMBL/GenBank/DDBJ whole genome shotgun (WGS) entry which is preliminary data.</text>
</comment>
<reference evidence="3 4" key="2">
    <citation type="journal article" date="2019" name="G3 (Bethesda)">
        <title>Hybrid Assembly of the Genome of the Entomopathogenic Nematode Steinernema carpocapsae Identifies the X-Chromosome.</title>
        <authorList>
            <person name="Serra L."/>
            <person name="Macchietto M."/>
            <person name="Macias-Munoz A."/>
            <person name="McGill C.J."/>
            <person name="Rodriguez I.M."/>
            <person name="Rodriguez B."/>
            <person name="Murad R."/>
            <person name="Mortazavi A."/>
        </authorList>
    </citation>
    <scope>NUCLEOTIDE SEQUENCE [LARGE SCALE GENOMIC DNA]</scope>
    <source>
        <strain evidence="3 4">ALL</strain>
    </source>
</reference>
<keyword evidence="1" id="KW-0812">Transmembrane</keyword>
<gene>
    <name evidence="3" type="ORF">L596_013840</name>
</gene>
<proteinExistence type="predicted"/>
<feature type="transmembrane region" description="Helical" evidence="1">
    <location>
        <begin position="33"/>
        <end position="50"/>
    </location>
</feature>
<dbReference type="Pfam" id="PF00689">
    <property type="entry name" value="Cation_ATPase_C"/>
    <property type="match status" value="1"/>
</dbReference>
<reference evidence="3 4" key="1">
    <citation type="journal article" date="2015" name="Genome Biol.">
        <title>Comparative genomics of Steinernema reveals deeply conserved gene regulatory networks.</title>
        <authorList>
            <person name="Dillman A.R."/>
            <person name="Macchietto M."/>
            <person name="Porter C.F."/>
            <person name="Rogers A."/>
            <person name="Williams B."/>
            <person name="Antoshechkin I."/>
            <person name="Lee M.M."/>
            <person name="Goodwin Z."/>
            <person name="Lu X."/>
            <person name="Lewis E.E."/>
            <person name="Goodrich-Blair H."/>
            <person name="Stock S.P."/>
            <person name="Adams B.J."/>
            <person name="Sternberg P.W."/>
            <person name="Mortazavi A."/>
        </authorList>
    </citation>
    <scope>NUCLEOTIDE SEQUENCE [LARGE SCALE GENOMIC DNA]</scope>
    <source>
        <strain evidence="3 4">ALL</strain>
    </source>
</reference>
<dbReference type="Proteomes" id="UP000298663">
    <property type="component" value="Unassembled WGS sequence"/>
</dbReference>
<dbReference type="InterPro" id="IPR023298">
    <property type="entry name" value="ATPase_P-typ_TM_dom_sf"/>
</dbReference>
<evidence type="ECO:0000259" key="2">
    <source>
        <dbReference type="Pfam" id="PF00689"/>
    </source>
</evidence>
<dbReference type="EMBL" id="AZBU02000003">
    <property type="protein sequence ID" value="TKR89792.1"/>
    <property type="molecule type" value="Genomic_DNA"/>
</dbReference>
<dbReference type="STRING" id="34508.A0A4U5P1I0"/>
<feature type="domain" description="Cation-transporting P-type ATPase C-terminal" evidence="2">
    <location>
        <begin position="4"/>
        <end position="57"/>
    </location>
</feature>
<name>A0A4U5P1I0_STECR</name>
<sequence>MATYIAVAVELATLAFLVYVPGVKYVMNSSPPPFEVWFFSTGSMFLFLIYNEARKFFIRRLPYNRYVRLVKW</sequence>